<comment type="catalytic activity">
    <reaction evidence="5">
        <text>O-phospho-L-tyrosyl-[protein] + H2O = L-tyrosyl-[protein] + phosphate</text>
        <dbReference type="Rhea" id="RHEA:10684"/>
        <dbReference type="Rhea" id="RHEA-COMP:10136"/>
        <dbReference type="Rhea" id="RHEA-COMP:20101"/>
        <dbReference type="ChEBI" id="CHEBI:15377"/>
        <dbReference type="ChEBI" id="CHEBI:43474"/>
        <dbReference type="ChEBI" id="CHEBI:46858"/>
        <dbReference type="ChEBI" id="CHEBI:61978"/>
        <dbReference type="EC" id="3.1.3.48"/>
    </reaction>
</comment>
<evidence type="ECO:0000256" key="2">
    <source>
        <dbReference type="ARBA" id="ARBA00013064"/>
    </source>
</evidence>
<dbReference type="Pfam" id="PF19567">
    <property type="entry name" value="CpsB_CapC"/>
    <property type="match status" value="1"/>
</dbReference>
<dbReference type="EC" id="3.1.3.48" evidence="2"/>
<evidence type="ECO:0000313" key="7">
    <source>
        <dbReference type="Proteomes" id="UP000243255"/>
    </source>
</evidence>
<accession>A0A1M5M7L7</accession>
<protein>
    <recommendedName>
        <fullName evidence="2">protein-tyrosine-phosphatase</fullName>
        <ecNumber evidence="2">3.1.3.48</ecNumber>
    </recommendedName>
</protein>
<sequence>MIDIHCHIVPDIDDGASDMNEALSMARLALDNGINTIINTSHFNPVFNYTSSTKLKKAVEVFNNVLSTNNIDLQVLLGNELYYNKELMHCLDKKEFFCLNNSDYILVEFSNASFPSNILDVVYEFVIRGYIPILAHVERYPSFAKNLKLVQKCIECGALIQVNSSSVLGSSSSSSQESVLDLIDNNMVHFVASDGHGSTRRRPILKNSYDFISGSYSKELADKLFFTNPQAVIDNEKIDLSEVYIPSKKLGFFKRLFSR</sequence>
<evidence type="ECO:0000256" key="1">
    <source>
        <dbReference type="ARBA" id="ARBA00005750"/>
    </source>
</evidence>
<dbReference type="PANTHER" id="PTHR39181">
    <property type="entry name" value="TYROSINE-PROTEIN PHOSPHATASE YWQE"/>
    <property type="match status" value="1"/>
</dbReference>
<dbReference type="PIRSF" id="PIRSF016557">
    <property type="entry name" value="Caps_synth_CpsB"/>
    <property type="match status" value="1"/>
</dbReference>
<evidence type="ECO:0000313" key="6">
    <source>
        <dbReference type="EMBL" id="SHG73267.1"/>
    </source>
</evidence>
<keyword evidence="3" id="KW-0378">Hydrolase</keyword>
<dbReference type="GO" id="GO:0004725">
    <property type="term" value="F:protein tyrosine phosphatase activity"/>
    <property type="evidence" value="ECO:0007669"/>
    <property type="project" value="UniProtKB-EC"/>
</dbReference>
<dbReference type="SUPFAM" id="SSF89550">
    <property type="entry name" value="PHP domain-like"/>
    <property type="match status" value="1"/>
</dbReference>
<dbReference type="InterPro" id="IPR016667">
    <property type="entry name" value="Caps_polysacc_synth_CpsB/CapC"/>
</dbReference>
<evidence type="ECO:0000256" key="3">
    <source>
        <dbReference type="ARBA" id="ARBA00022801"/>
    </source>
</evidence>
<dbReference type="GO" id="GO:0030145">
    <property type="term" value="F:manganese ion binding"/>
    <property type="evidence" value="ECO:0007669"/>
    <property type="project" value="InterPro"/>
</dbReference>
<comment type="similarity">
    <text evidence="1">Belongs to the metallo-dependent hydrolases superfamily. CpsB/CapC family.</text>
</comment>
<dbReference type="RefSeq" id="WP_073124634.1">
    <property type="nucleotide sequence ID" value="NZ_BAABCH010000022.1"/>
</dbReference>
<gene>
    <name evidence="6" type="ORF">SAMN04488530_10663</name>
</gene>
<proteinExistence type="inferred from homology"/>
<dbReference type="Proteomes" id="UP000243255">
    <property type="component" value="Unassembled WGS sequence"/>
</dbReference>
<evidence type="ECO:0000256" key="5">
    <source>
        <dbReference type="ARBA" id="ARBA00051722"/>
    </source>
</evidence>
<dbReference type="OrthoDB" id="9788539at2"/>
<organism evidence="6 7">
    <name type="scientific">Asaccharospora irregularis DSM 2635</name>
    <dbReference type="NCBI Taxonomy" id="1121321"/>
    <lineage>
        <taxon>Bacteria</taxon>
        <taxon>Bacillati</taxon>
        <taxon>Bacillota</taxon>
        <taxon>Clostridia</taxon>
        <taxon>Peptostreptococcales</taxon>
        <taxon>Peptostreptococcaceae</taxon>
        <taxon>Asaccharospora</taxon>
    </lineage>
</organism>
<name>A0A1M5M7L7_9FIRM</name>
<evidence type="ECO:0000256" key="4">
    <source>
        <dbReference type="ARBA" id="ARBA00022912"/>
    </source>
</evidence>
<dbReference type="STRING" id="1121321.SAMN04488530_10663"/>
<dbReference type="AlphaFoldDB" id="A0A1M5M7L7"/>
<keyword evidence="4" id="KW-0904">Protein phosphatase</keyword>
<keyword evidence="7" id="KW-1185">Reference proteome</keyword>
<reference evidence="7" key="1">
    <citation type="submission" date="2016-11" db="EMBL/GenBank/DDBJ databases">
        <authorList>
            <person name="Varghese N."/>
            <person name="Submissions S."/>
        </authorList>
    </citation>
    <scope>NUCLEOTIDE SEQUENCE [LARGE SCALE GENOMIC DNA]</scope>
    <source>
        <strain evidence="7">DSM 2635</strain>
    </source>
</reference>
<dbReference type="EMBL" id="FQWX01000006">
    <property type="protein sequence ID" value="SHG73267.1"/>
    <property type="molecule type" value="Genomic_DNA"/>
</dbReference>
<dbReference type="InterPro" id="IPR016195">
    <property type="entry name" value="Pol/histidinol_Pase-like"/>
</dbReference>
<dbReference type="PANTHER" id="PTHR39181:SF1">
    <property type="entry name" value="TYROSINE-PROTEIN PHOSPHATASE YWQE"/>
    <property type="match status" value="1"/>
</dbReference>
<dbReference type="Gene3D" id="3.20.20.140">
    <property type="entry name" value="Metal-dependent hydrolases"/>
    <property type="match status" value="1"/>
</dbReference>